<keyword evidence="4" id="KW-1185">Reference proteome</keyword>
<dbReference type="EMBL" id="AP023367">
    <property type="protein sequence ID" value="BCJ94991.1"/>
    <property type="molecule type" value="Genomic_DNA"/>
</dbReference>
<keyword evidence="2" id="KW-0732">Signal</keyword>
<evidence type="ECO:0000313" key="3">
    <source>
        <dbReference type="EMBL" id="BCJ94991.1"/>
    </source>
</evidence>
<protein>
    <submittedName>
        <fullName evidence="3">Uncharacterized protein</fullName>
    </submittedName>
</protein>
<dbReference type="AlphaFoldDB" id="A0A6S6R7Q7"/>
<gene>
    <name evidence="3" type="ORF">acsn021_25600</name>
</gene>
<dbReference type="RefSeq" id="WP_243167738.1">
    <property type="nucleotide sequence ID" value="NZ_AP023367.1"/>
</dbReference>
<feature type="chain" id="PRO_5043478833" evidence="2">
    <location>
        <begin position="26"/>
        <end position="544"/>
    </location>
</feature>
<feature type="compositionally biased region" description="Basic and acidic residues" evidence="1">
    <location>
        <begin position="45"/>
        <end position="59"/>
    </location>
</feature>
<sequence length="544" mass="60675">MKNNRWYLVTVIILVLAMGTGCASKAEKNNINLETVRESNNTSESRNEEAGESMYCKKPDSGSVEMDTIYYEEDYYEEEYNNYNTEEYNSVEETGFQKVFDRPLSTFSIDVDTASYSNVRRMINDYGWVEPDAVRIEELLNYFQYDYKKPEGKNPFSVNVEYSDCPWNDEAKLMLVGLQAKDVDMEKLPNSNLVFLLDVSGSMNEPDKLPLLIKAFTMLVAGLSENDRVSIVTYAGEEAVVLEGARGNETMKIISALKNLEAGGSTAGSAGIEKAYELAKEYFIKDGNNRVILATDGDLNVGLTSEKDLTALIREKRKAGIFLSVLGFGTGNIKDNKMEALADNGNGNYAYIDSELEAKKVLVEELGGTLFTVAKDVKIQVEFNPEEVESYRLIGYSNRRLEDQEFEDDLKDAGEVGAGHSVTALYEILPTGGESTGSRSLKYQATSVLSSDEIATVNLRYKEPDGDTSKLLSIPVSKEIYSTKMPDNLAFASSVAAFGMLLSESDYKGAADYDMVLSMLNRLDLKKDSYKEEFRLLVHLVKQY</sequence>
<accession>A0A6S6R7Q7</accession>
<evidence type="ECO:0000256" key="2">
    <source>
        <dbReference type="SAM" id="SignalP"/>
    </source>
</evidence>
<dbReference type="Pfam" id="PF12034">
    <property type="entry name" value="YfbK_C"/>
    <property type="match status" value="1"/>
</dbReference>
<dbReference type="KEGG" id="acel:acsn021_25600"/>
<dbReference type="Pfam" id="PF12450">
    <property type="entry name" value="vWF_A"/>
    <property type="match status" value="1"/>
</dbReference>
<dbReference type="InterPro" id="IPR002035">
    <property type="entry name" value="VWF_A"/>
</dbReference>
<dbReference type="Gene3D" id="3.40.50.410">
    <property type="entry name" value="von Willebrand factor, type A domain"/>
    <property type="match status" value="1"/>
</dbReference>
<evidence type="ECO:0000256" key="1">
    <source>
        <dbReference type="SAM" id="MobiDB-lite"/>
    </source>
</evidence>
<dbReference type="InterPro" id="IPR021908">
    <property type="entry name" value="YfbK_C"/>
</dbReference>
<dbReference type="InterPro" id="IPR051266">
    <property type="entry name" value="CLCR"/>
</dbReference>
<dbReference type="PANTHER" id="PTHR10579:SF43">
    <property type="entry name" value="ZINC FINGER (C3HC4-TYPE RING FINGER) FAMILY PROTEIN"/>
    <property type="match status" value="1"/>
</dbReference>
<dbReference type="PANTHER" id="PTHR10579">
    <property type="entry name" value="CALCIUM-ACTIVATED CHLORIDE CHANNEL REGULATOR"/>
    <property type="match status" value="1"/>
</dbReference>
<dbReference type="CDD" id="cd01465">
    <property type="entry name" value="vWA_subgroup"/>
    <property type="match status" value="1"/>
</dbReference>
<organism evidence="3 4">
    <name type="scientific">Anaerocolumna cellulosilytica</name>
    <dbReference type="NCBI Taxonomy" id="433286"/>
    <lineage>
        <taxon>Bacteria</taxon>
        <taxon>Bacillati</taxon>
        <taxon>Bacillota</taxon>
        <taxon>Clostridia</taxon>
        <taxon>Lachnospirales</taxon>
        <taxon>Lachnospiraceae</taxon>
        <taxon>Anaerocolumna</taxon>
    </lineage>
</organism>
<evidence type="ECO:0000313" key="4">
    <source>
        <dbReference type="Proteomes" id="UP000515561"/>
    </source>
</evidence>
<reference evidence="3 4" key="1">
    <citation type="journal article" date="2016" name="Int. J. Syst. Evol. Microbiol.">
        <title>Descriptions of Anaerotaenia torta gen. nov., sp. nov. and Anaerocolumna cellulosilytica gen. nov., sp. nov. isolated from a methanogenic reactor of cattle waste.</title>
        <authorList>
            <person name="Uek A."/>
            <person name="Ohtaki Y."/>
            <person name="Kaku N."/>
            <person name="Ueki K."/>
        </authorList>
    </citation>
    <scope>NUCLEOTIDE SEQUENCE [LARGE SCALE GENOMIC DNA]</scope>
    <source>
        <strain evidence="3 4">SN021</strain>
    </source>
</reference>
<dbReference type="InterPro" id="IPR036465">
    <property type="entry name" value="vWFA_dom_sf"/>
</dbReference>
<dbReference type="PROSITE" id="PS50234">
    <property type="entry name" value="VWFA"/>
    <property type="match status" value="1"/>
</dbReference>
<name>A0A6S6R7Q7_9FIRM</name>
<dbReference type="SMART" id="SM00327">
    <property type="entry name" value="VWA"/>
    <property type="match status" value="1"/>
</dbReference>
<proteinExistence type="predicted"/>
<feature type="region of interest" description="Disordered" evidence="1">
    <location>
        <begin position="37"/>
        <end position="59"/>
    </location>
</feature>
<dbReference type="SUPFAM" id="SSF53300">
    <property type="entry name" value="vWA-like"/>
    <property type="match status" value="1"/>
</dbReference>
<feature type="signal peptide" evidence="2">
    <location>
        <begin position="1"/>
        <end position="25"/>
    </location>
</feature>
<dbReference type="InterPro" id="IPR022156">
    <property type="entry name" value="Uncharacterised_YfbK_N"/>
</dbReference>
<dbReference type="Proteomes" id="UP000515561">
    <property type="component" value="Chromosome"/>
</dbReference>
<dbReference type="PROSITE" id="PS51257">
    <property type="entry name" value="PROKAR_LIPOPROTEIN"/>
    <property type="match status" value="1"/>
</dbReference>
<dbReference type="Pfam" id="PF00092">
    <property type="entry name" value="VWA"/>
    <property type="match status" value="1"/>
</dbReference>